<feature type="compositionally biased region" description="Basic residues" evidence="8">
    <location>
        <begin position="606"/>
        <end position="619"/>
    </location>
</feature>
<dbReference type="CDD" id="cd00065">
    <property type="entry name" value="FYVE_like_SF"/>
    <property type="match status" value="1"/>
</dbReference>
<name>A0A067C657_SAPPC</name>
<dbReference type="STRING" id="695850.A0A067C657"/>
<feature type="domain" description="FYVE-type" evidence="9">
    <location>
        <begin position="213"/>
        <end position="277"/>
    </location>
</feature>
<evidence type="ECO:0000259" key="9">
    <source>
        <dbReference type="PROSITE" id="PS50178"/>
    </source>
</evidence>
<dbReference type="Gene3D" id="3.30.40.10">
    <property type="entry name" value="Zinc/RING finger domain, C3HC4 (zinc finger)"/>
    <property type="match status" value="1"/>
</dbReference>
<dbReference type="InterPro" id="IPR017455">
    <property type="entry name" value="Znf_FYVE-rel"/>
</dbReference>
<evidence type="ECO:0000256" key="7">
    <source>
        <dbReference type="PROSITE-ProRule" id="PRU00091"/>
    </source>
</evidence>
<dbReference type="Gene3D" id="1.25.40.20">
    <property type="entry name" value="Ankyrin repeat-containing domain"/>
    <property type="match status" value="2"/>
</dbReference>
<evidence type="ECO:0000256" key="2">
    <source>
        <dbReference type="ARBA" id="ARBA00022737"/>
    </source>
</evidence>
<dbReference type="OrthoDB" id="366390at2759"/>
<dbReference type="PROSITE" id="PS50297">
    <property type="entry name" value="ANK_REP_REGION"/>
    <property type="match status" value="2"/>
</dbReference>
<feature type="repeat" description="ANK" evidence="6">
    <location>
        <begin position="160"/>
        <end position="192"/>
    </location>
</feature>
<dbReference type="KEGG" id="spar:SPRG_08304"/>
<dbReference type="InterPro" id="IPR011011">
    <property type="entry name" value="Znf_FYVE_PHD"/>
</dbReference>
<keyword evidence="1" id="KW-0479">Metal-binding</keyword>
<dbReference type="PANTHER" id="PTHR24171">
    <property type="entry name" value="ANKYRIN REPEAT DOMAIN-CONTAINING PROTEIN 39-RELATED"/>
    <property type="match status" value="1"/>
</dbReference>
<reference evidence="10 11" key="1">
    <citation type="journal article" date="2013" name="PLoS Genet.">
        <title>Distinctive expansion of potential virulence genes in the genome of the oomycete fish pathogen Saprolegnia parasitica.</title>
        <authorList>
            <person name="Jiang R.H."/>
            <person name="de Bruijn I."/>
            <person name="Haas B.J."/>
            <person name="Belmonte R."/>
            <person name="Lobach L."/>
            <person name="Christie J."/>
            <person name="van den Ackerveken G."/>
            <person name="Bottin A."/>
            <person name="Bulone V."/>
            <person name="Diaz-Moreno S.M."/>
            <person name="Dumas B."/>
            <person name="Fan L."/>
            <person name="Gaulin E."/>
            <person name="Govers F."/>
            <person name="Grenville-Briggs L.J."/>
            <person name="Horner N.R."/>
            <person name="Levin J.Z."/>
            <person name="Mammella M."/>
            <person name="Meijer H.J."/>
            <person name="Morris P."/>
            <person name="Nusbaum C."/>
            <person name="Oome S."/>
            <person name="Phillips A.J."/>
            <person name="van Rooyen D."/>
            <person name="Rzeszutek E."/>
            <person name="Saraiva M."/>
            <person name="Secombes C.J."/>
            <person name="Seidl M.F."/>
            <person name="Snel B."/>
            <person name="Stassen J.H."/>
            <person name="Sykes S."/>
            <person name="Tripathy S."/>
            <person name="van den Berg H."/>
            <person name="Vega-Arreguin J.C."/>
            <person name="Wawra S."/>
            <person name="Young S.K."/>
            <person name="Zeng Q."/>
            <person name="Dieguez-Uribeondo J."/>
            <person name="Russ C."/>
            <person name="Tyler B.M."/>
            <person name="van West P."/>
        </authorList>
    </citation>
    <scope>NUCLEOTIDE SEQUENCE [LARGE SCALE GENOMIC DNA]</scope>
    <source>
        <strain evidence="10 11">CBS 223.65</strain>
    </source>
</reference>
<dbReference type="AlphaFoldDB" id="A0A067C657"/>
<feature type="repeat" description="ANK" evidence="6">
    <location>
        <begin position="83"/>
        <end position="108"/>
    </location>
</feature>
<dbReference type="GO" id="GO:0004842">
    <property type="term" value="F:ubiquitin-protein transferase activity"/>
    <property type="evidence" value="ECO:0007669"/>
    <property type="project" value="TreeGrafter"/>
</dbReference>
<dbReference type="PROSITE" id="PS50178">
    <property type="entry name" value="ZF_FYVE"/>
    <property type="match status" value="1"/>
</dbReference>
<dbReference type="SUPFAM" id="SSF57903">
    <property type="entry name" value="FYVE/PHD zinc finger"/>
    <property type="match status" value="1"/>
</dbReference>
<keyword evidence="2" id="KW-0677">Repeat</keyword>
<dbReference type="Pfam" id="PF13606">
    <property type="entry name" value="Ank_3"/>
    <property type="match status" value="1"/>
</dbReference>
<protein>
    <recommendedName>
        <fullName evidence="9">FYVE-type domain-containing protein</fullName>
    </recommendedName>
</protein>
<keyword evidence="5 6" id="KW-0040">ANK repeat</keyword>
<dbReference type="InterPro" id="IPR002110">
    <property type="entry name" value="Ankyrin_rpt"/>
</dbReference>
<proteinExistence type="predicted"/>
<dbReference type="InterPro" id="IPR036770">
    <property type="entry name" value="Ankyrin_rpt-contain_sf"/>
</dbReference>
<dbReference type="PANTHER" id="PTHR24171:SF11">
    <property type="entry name" value="26S PROTEASOME NON-ATPASE REGULATORY SUBUNIT 10"/>
    <property type="match status" value="1"/>
</dbReference>
<evidence type="ECO:0000256" key="3">
    <source>
        <dbReference type="ARBA" id="ARBA00022771"/>
    </source>
</evidence>
<dbReference type="PROSITE" id="PS50088">
    <property type="entry name" value="ANK_REPEAT"/>
    <property type="match status" value="3"/>
</dbReference>
<sequence>MENDGDVVVDAPVDITDNNHGDELNLEVTPEFAPRLEPLHQQQASEEDTAKGAQLCAASKEGAMETVRKLVLDNAPVGFVTTSGWTPLAFACFNGRLEVVQYFLDLGAADTYKQAPITTGEKRKPAQVNTPLHWAIYKGHPMVVYTLVTNGFSIEDADSCGNRALHLACSNGTFAIIEIILSHAPDLAAKNVYGNTPMDLTTDGAVRKLLKKMQTQTMCDECHDVFSRSRRGTLCQQCHNLVCNTGSCSSSLEMPWGTTDKSVRRVRYCRACVQALAQVEADLEQVLTSKRLAVAEAMSPLAALEASLATFTPAPKPGTPVDTEALVGVEQPPPTPISKGALVKQLLALLLSLESNDADVEALQTAIDAAAEKKANAWLLQDARATYEQHIAHIKLIQEIKAVLATRPISTRSLVAALRRVWRQAQVEGVEGALVQAAQRVIVLAESEASLYGAYMLCARIQVGSAQFNNDFVRLNHCLTMVEDYGVSDTLLRNAWGLRDRLSAEMTLEAALFPFEERMDGLTNQSQYVFHDGKIAASLLEALTLRNQTLTVAVEVAAKVEEATPVASHLVEKAKEFLVKLKKDIKEEQKKEDERRRIAEEEALKAAKKGKKGKKGGKK</sequence>
<dbReference type="GO" id="GO:0008270">
    <property type="term" value="F:zinc ion binding"/>
    <property type="evidence" value="ECO:0007669"/>
    <property type="project" value="UniProtKB-KW"/>
</dbReference>
<dbReference type="OMA" id="MLCARIQ"/>
<dbReference type="RefSeq" id="XP_012202938.1">
    <property type="nucleotide sequence ID" value="XM_012347548.1"/>
</dbReference>
<keyword evidence="3 7" id="KW-0863">Zinc-finger</keyword>
<dbReference type="InterPro" id="IPR013083">
    <property type="entry name" value="Znf_RING/FYVE/PHD"/>
</dbReference>
<feature type="region of interest" description="Disordered" evidence="8">
    <location>
        <begin position="588"/>
        <end position="619"/>
    </location>
</feature>
<evidence type="ECO:0000256" key="5">
    <source>
        <dbReference type="ARBA" id="ARBA00023043"/>
    </source>
</evidence>
<keyword evidence="11" id="KW-1185">Reference proteome</keyword>
<dbReference type="GeneID" id="24130533"/>
<dbReference type="Proteomes" id="UP000030745">
    <property type="component" value="Unassembled WGS sequence"/>
</dbReference>
<dbReference type="Pfam" id="PF12796">
    <property type="entry name" value="Ank_2"/>
    <property type="match status" value="1"/>
</dbReference>
<evidence type="ECO:0000313" key="10">
    <source>
        <dbReference type="EMBL" id="KDO26229.1"/>
    </source>
</evidence>
<evidence type="ECO:0000256" key="8">
    <source>
        <dbReference type="SAM" id="MobiDB-lite"/>
    </source>
</evidence>
<evidence type="ECO:0000313" key="11">
    <source>
        <dbReference type="Proteomes" id="UP000030745"/>
    </source>
</evidence>
<evidence type="ECO:0000256" key="1">
    <source>
        <dbReference type="ARBA" id="ARBA00022723"/>
    </source>
</evidence>
<dbReference type="VEuPathDB" id="FungiDB:SPRG_08304"/>
<keyword evidence="4" id="KW-0862">Zinc</keyword>
<feature type="repeat" description="ANK" evidence="6">
    <location>
        <begin position="127"/>
        <end position="159"/>
    </location>
</feature>
<organism evidence="10 11">
    <name type="scientific">Saprolegnia parasitica (strain CBS 223.65)</name>
    <dbReference type="NCBI Taxonomy" id="695850"/>
    <lineage>
        <taxon>Eukaryota</taxon>
        <taxon>Sar</taxon>
        <taxon>Stramenopiles</taxon>
        <taxon>Oomycota</taxon>
        <taxon>Saprolegniomycetes</taxon>
        <taxon>Saprolegniales</taxon>
        <taxon>Saprolegniaceae</taxon>
        <taxon>Saprolegnia</taxon>
    </lineage>
</organism>
<accession>A0A067C657</accession>
<dbReference type="SMART" id="SM00248">
    <property type="entry name" value="ANK"/>
    <property type="match status" value="3"/>
</dbReference>
<feature type="compositionally biased region" description="Basic and acidic residues" evidence="8">
    <location>
        <begin position="588"/>
        <end position="605"/>
    </location>
</feature>
<gene>
    <name evidence="10" type="ORF">SPRG_08304</name>
</gene>
<dbReference type="SUPFAM" id="SSF48403">
    <property type="entry name" value="Ankyrin repeat"/>
    <property type="match status" value="1"/>
</dbReference>
<evidence type="ECO:0000256" key="4">
    <source>
        <dbReference type="ARBA" id="ARBA00022833"/>
    </source>
</evidence>
<dbReference type="GO" id="GO:0085020">
    <property type="term" value="P:protein K6-linked ubiquitination"/>
    <property type="evidence" value="ECO:0007669"/>
    <property type="project" value="TreeGrafter"/>
</dbReference>
<dbReference type="EMBL" id="KK583225">
    <property type="protein sequence ID" value="KDO26229.1"/>
    <property type="molecule type" value="Genomic_DNA"/>
</dbReference>
<evidence type="ECO:0000256" key="6">
    <source>
        <dbReference type="PROSITE-ProRule" id="PRU00023"/>
    </source>
</evidence>